<evidence type="ECO:0000259" key="5">
    <source>
        <dbReference type="PROSITE" id="PS51891"/>
    </source>
</evidence>
<comment type="similarity">
    <text evidence="1">Belongs to the Gfa family.</text>
</comment>
<organism evidence="6">
    <name type="scientific">marine metagenome</name>
    <dbReference type="NCBI Taxonomy" id="408172"/>
    <lineage>
        <taxon>unclassified sequences</taxon>
        <taxon>metagenomes</taxon>
        <taxon>ecological metagenomes</taxon>
    </lineage>
</organism>
<dbReference type="EMBL" id="UINC01036547">
    <property type="protein sequence ID" value="SVB30691.1"/>
    <property type="molecule type" value="Genomic_DNA"/>
</dbReference>
<reference evidence="6" key="1">
    <citation type="submission" date="2018-05" db="EMBL/GenBank/DDBJ databases">
        <authorList>
            <person name="Lanie J.A."/>
            <person name="Ng W.-L."/>
            <person name="Kazmierczak K.M."/>
            <person name="Andrzejewski T.M."/>
            <person name="Davidsen T.M."/>
            <person name="Wayne K.J."/>
            <person name="Tettelin H."/>
            <person name="Glass J.I."/>
            <person name="Rusch D."/>
            <person name="Podicherti R."/>
            <person name="Tsui H.-C.T."/>
            <person name="Winkler M.E."/>
        </authorList>
    </citation>
    <scope>NUCLEOTIDE SEQUENCE</scope>
</reference>
<dbReference type="PANTHER" id="PTHR33337">
    <property type="entry name" value="GFA DOMAIN-CONTAINING PROTEIN"/>
    <property type="match status" value="1"/>
</dbReference>
<dbReference type="AlphaFoldDB" id="A0A382CYY1"/>
<dbReference type="SUPFAM" id="SSF51316">
    <property type="entry name" value="Mss4-like"/>
    <property type="match status" value="1"/>
</dbReference>
<accession>A0A382CYY1</accession>
<gene>
    <name evidence="6" type="ORF">METZ01_LOCUS183545</name>
</gene>
<feature type="domain" description="CENP-V/GFA" evidence="5">
    <location>
        <begin position="3"/>
        <end position="108"/>
    </location>
</feature>
<dbReference type="PROSITE" id="PS51891">
    <property type="entry name" value="CENP_V_GFA"/>
    <property type="match status" value="1"/>
</dbReference>
<sequence length="134" mass="14810">MERNGNCSCGKVKYCVQGEPINAVFCYCKECQVATGSDKFYGVWFKPNQFTLLQGNVTKFNRNSDSGYEITFMFCECCGTTVCGDSTYGIVTVAGATLDNTNGIEPRMAIFTKSAPRWALLPTDIPCFETDQID</sequence>
<keyword evidence="3" id="KW-0862">Zinc</keyword>
<dbReference type="GO" id="GO:0016846">
    <property type="term" value="F:carbon-sulfur lyase activity"/>
    <property type="evidence" value="ECO:0007669"/>
    <property type="project" value="InterPro"/>
</dbReference>
<evidence type="ECO:0000256" key="2">
    <source>
        <dbReference type="ARBA" id="ARBA00022723"/>
    </source>
</evidence>
<dbReference type="InterPro" id="IPR011057">
    <property type="entry name" value="Mss4-like_sf"/>
</dbReference>
<evidence type="ECO:0000256" key="1">
    <source>
        <dbReference type="ARBA" id="ARBA00005495"/>
    </source>
</evidence>
<evidence type="ECO:0000256" key="4">
    <source>
        <dbReference type="ARBA" id="ARBA00023239"/>
    </source>
</evidence>
<evidence type="ECO:0000256" key="3">
    <source>
        <dbReference type="ARBA" id="ARBA00022833"/>
    </source>
</evidence>
<keyword evidence="2" id="KW-0479">Metal-binding</keyword>
<dbReference type="InterPro" id="IPR006913">
    <property type="entry name" value="CENP-V/GFA"/>
</dbReference>
<dbReference type="PANTHER" id="PTHR33337:SF40">
    <property type="entry name" value="CENP-V_GFA DOMAIN-CONTAINING PROTEIN-RELATED"/>
    <property type="match status" value="1"/>
</dbReference>
<name>A0A382CYY1_9ZZZZ</name>
<evidence type="ECO:0000313" key="6">
    <source>
        <dbReference type="EMBL" id="SVB30691.1"/>
    </source>
</evidence>
<proteinExistence type="inferred from homology"/>
<dbReference type="Pfam" id="PF04828">
    <property type="entry name" value="GFA"/>
    <property type="match status" value="1"/>
</dbReference>
<dbReference type="Gene3D" id="3.90.1590.10">
    <property type="entry name" value="glutathione-dependent formaldehyde- activating enzyme (gfa)"/>
    <property type="match status" value="1"/>
</dbReference>
<keyword evidence="4" id="KW-0456">Lyase</keyword>
<dbReference type="GO" id="GO:0046872">
    <property type="term" value="F:metal ion binding"/>
    <property type="evidence" value="ECO:0007669"/>
    <property type="project" value="UniProtKB-KW"/>
</dbReference>
<protein>
    <recommendedName>
        <fullName evidence="5">CENP-V/GFA domain-containing protein</fullName>
    </recommendedName>
</protein>